<proteinExistence type="predicted"/>
<dbReference type="GO" id="GO:0034707">
    <property type="term" value="C:chloride channel complex"/>
    <property type="evidence" value="ECO:0007669"/>
    <property type="project" value="UniProtKB-KW"/>
</dbReference>
<dbReference type="PANTHER" id="PTHR43427">
    <property type="entry name" value="CHLORIDE CHANNEL PROTEIN CLC-E"/>
    <property type="match status" value="1"/>
</dbReference>
<feature type="transmembrane region" description="Helical" evidence="10">
    <location>
        <begin position="12"/>
        <end position="33"/>
    </location>
</feature>
<keyword evidence="6 10" id="KW-0472">Membrane</keyword>
<evidence type="ECO:0000256" key="10">
    <source>
        <dbReference type="SAM" id="Phobius"/>
    </source>
</evidence>
<dbReference type="SUPFAM" id="SSF81340">
    <property type="entry name" value="Clc chloride channel"/>
    <property type="match status" value="1"/>
</dbReference>
<protein>
    <submittedName>
        <fullName evidence="11">ATP synthase F0 subunit A</fullName>
    </submittedName>
</protein>
<evidence type="ECO:0000256" key="9">
    <source>
        <dbReference type="ARBA" id="ARBA00023303"/>
    </source>
</evidence>
<evidence type="ECO:0000256" key="6">
    <source>
        <dbReference type="ARBA" id="ARBA00023136"/>
    </source>
</evidence>
<keyword evidence="5" id="KW-0406">Ion transport</keyword>
<keyword evidence="8" id="KW-0868">Chloride</keyword>
<feature type="transmembrane region" description="Helical" evidence="10">
    <location>
        <begin position="293"/>
        <end position="311"/>
    </location>
</feature>
<keyword evidence="12" id="KW-1185">Reference proteome</keyword>
<feature type="transmembrane region" description="Helical" evidence="10">
    <location>
        <begin position="150"/>
        <end position="174"/>
    </location>
</feature>
<gene>
    <name evidence="11" type="primary">eriC</name>
    <name evidence="11" type="ORF">WR164_11040</name>
</gene>
<accession>A0A9W6B1F0</accession>
<feature type="transmembrane region" description="Helical" evidence="10">
    <location>
        <begin position="390"/>
        <end position="408"/>
    </location>
</feature>
<evidence type="ECO:0000313" key="12">
    <source>
        <dbReference type="Proteomes" id="UP001144204"/>
    </source>
</evidence>
<dbReference type="Pfam" id="PF00654">
    <property type="entry name" value="Voltage_CLC"/>
    <property type="match status" value="1"/>
</dbReference>
<feature type="transmembrane region" description="Helical" evidence="10">
    <location>
        <begin position="53"/>
        <end position="72"/>
    </location>
</feature>
<feature type="transmembrane region" description="Helical" evidence="10">
    <location>
        <begin position="223"/>
        <end position="240"/>
    </location>
</feature>
<evidence type="ECO:0000256" key="7">
    <source>
        <dbReference type="ARBA" id="ARBA00023173"/>
    </source>
</evidence>
<name>A0A9W6B1F0_9LACO</name>
<dbReference type="InterPro" id="IPR050368">
    <property type="entry name" value="ClC-type_chloride_channel"/>
</dbReference>
<evidence type="ECO:0000313" key="11">
    <source>
        <dbReference type="EMBL" id="GLB47125.1"/>
    </source>
</evidence>
<dbReference type="Proteomes" id="UP001144204">
    <property type="component" value="Unassembled WGS sequence"/>
</dbReference>
<sequence length="431" mass="46769">MKKLKLDKLNAVVNGVLIGIVVGIITSCFRLLIDRLFLLIRIVYRLAASNLAWVAVIGLTNIVIGILIAWIINDDPDIKGSGIPQSQGQITGVLKYPWFKTLWHKFIGSILTVGSGIFMGPEGPAIQIGASAAQGISILRTDDPEKRRTMMAGGVASGLATIFNAPIASTLFVLEGVYRDFSILVSLTALTSAIIANFISTVLFGEIPIFHLADLHMYPLHDYGLLIILGVVIGIAGYFYQQITLKVNSIQFHIKGLPSNFNVLIPLILVIPFGMDLPIILGSGSNLIIKITRFKFSIGAILLYLILRFLLSELSMSTKAPGGILVPMLVIGALIGDLCGQLFIDLGLLNPIYLSNIIIIGMVGFFASISQTPFTSIILITEMVGTLQHLMALAFVTVIAYLIADILGNGPLYDIMLKQITDCHFKSIYKK</sequence>
<evidence type="ECO:0000256" key="4">
    <source>
        <dbReference type="ARBA" id="ARBA00022989"/>
    </source>
</evidence>
<dbReference type="EMBL" id="BRPL01000002">
    <property type="protein sequence ID" value="GLB47125.1"/>
    <property type="molecule type" value="Genomic_DNA"/>
</dbReference>
<dbReference type="InterPro" id="IPR014743">
    <property type="entry name" value="Cl-channel_core"/>
</dbReference>
<dbReference type="PANTHER" id="PTHR43427:SF6">
    <property type="entry name" value="CHLORIDE CHANNEL PROTEIN CLC-E"/>
    <property type="match status" value="1"/>
</dbReference>
<reference evidence="11" key="2">
    <citation type="journal article" date="2023" name="PLoS ONE">
        <title>Philodulcilactobacillus myokoensis gen. nov., sp. nov., a fructophilic, acidophilic, and agar-phobic lactic acid bacterium isolated from fermented vegetable extracts.</title>
        <authorList>
            <person name="Kouya T."/>
            <person name="Ishiyama Y."/>
            <person name="Ohashi S."/>
            <person name="Kumakubo R."/>
            <person name="Yamazaki T."/>
            <person name="Otaki T."/>
        </authorList>
    </citation>
    <scope>NUCLEOTIDE SEQUENCE</scope>
    <source>
        <strain evidence="11">WR16-4</strain>
    </source>
</reference>
<feature type="transmembrane region" description="Helical" evidence="10">
    <location>
        <begin position="181"/>
        <end position="203"/>
    </location>
</feature>
<evidence type="ECO:0000256" key="2">
    <source>
        <dbReference type="ARBA" id="ARBA00022448"/>
    </source>
</evidence>
<feature type="transmembrane region" description="Helical" evidence="10">
    <location>
        <begin position="261"/>
        <end position="281"/>
    </location>
</feature>
<feature type="transmembrane region" description="Helical" evidence="10">
    <location>
        <begin position="323"/>
        <end position="344"/>
    </location>
</feature>
<evidence type="ECO:0000256" key="1">
    <source>
        <dbReference type="ARBA" id="ARBA00004141"/>
    </source>
</evidence>
<keyword evidence="4 10" id="KW-1133">Transmembrane helix</keyword>
<comment type="subcellular location">
    <subcellularLocation>
        <location evidence="1">Membrane</location>
        <topology evidence="1">Multi-pass membrane protein</topology>
    </subcellularLocation>
</comment>
<evidence type="ECO:0000256" key="5">
    <source>
        <dbReference type="ARBA" id="ARBA00023065"/>
    </source>
</evidence>
<organism evidence="11 12">
    <name type="scientific">Philodulcilactobacillus myokoensis</name>
    <dbReference type="NCBI Taxonomy" id="2929573"/>
    <lineage>
        <taxon>Bacteria</taxon>
        <taxon>Bacillati</taxon>
        <taxon>Bacillota</taxon>
        <taxon>Bacilli</taxon>
        <taxon>Lactobacillales</taxon>
        <taxon>Lactobacillaceae</taxon>
        <taxon>Philodulcilactobacillus</taxon>
    </lineage>
</organism>
<dbReference type="GO" id="GO:0005254">
    <property type="term" value="F:chloride channel activity"/>
    <property type="evidence" value="ECO:0007669"/>
    <property type="project" value="UniProtKB-KW"/>
</dbReference>
<keyword evidence="3 10" id="KW-0812">Transmembrane</keyword>
<evidence type="ECO:0000256" key="8">
    <source>
        <dbReference type="ARBA" id="ARBA00023214"/>
    </source>
</evidence>
<dbReference type="RefSeq" id="WP_286136586.1">
    <property type="nucleotide sequence ID" value="NZ_BRPL01000002.1"/>
</dbReference>
<comment type="caution">
    <text evidence="11">The sequence shown here is derived from an EMBL/GenBank/DDBJ whole genome shotgun (WGS) entry which is preliminary data.</text>
</comment>
<dbReference type="InterPro" id="IPR001807">
    <property type="entry name" value="ClC"/>
</dbReference>
<dbReference type="Gene3D" id="1.10.3080.10">
    <property type="entry name" value="Clc chloride channel"/>
    <property type="match status" value="1"/>
</dbReference>
<keyword evidence="9" id="KW-0407">Ion channel</keyword>
<keyword evidence="7" id="KW-0869">Chloride channel</keyword>
<reference evidence="11" key="1">
    <citation type="submission" date="2022-07" db="EMBL/GenBank/DDBJ databases">
        <authorList>
            <person name="Kouya T."/>
            <person name="Ishiyama Y."/>
        </authorList>
    </citation>
    <scope>NUCLEOTIDE SEQUENCE</scope>
    <source>
        <strain evidence="11">WR16-4</strain>
    </source>
</reference>
<dbReference type="PRINTS" id="PR00762">
    <property type="entry name" value="CLCHANNEL"/>
</dbReference>
<dbReference type="AlphaFoldDB" id="A0A9W6B1F0"/>
<evidence type="ECO:0000256" key="3">
    <source>
        <dbReference type="ARBA" id="ARBA00022692"/>
    </source>
</evidence>
<feature type="transmembrane region" description="Helical" evidence="10">
    <location>
        <begin position="350"/>
        <end position="369"/>
    </location>
</feature>
<keyword evidence="2" id="KW-0813">Transport</keyword>
<dbReference type="CDD" id="cd01031">
    <property type="entry name" value="EriC"/>
    <property type="match status" value="1"/>
</dbReference>
<dbReference type="PROSITE" id="PS51257">
    <property type="entry name" value="PROKAR_LIPOPROTEIN"/>
    <property type="match status" value="1"/>
</dbReference>